<dbReference type="Pfam" id="PF05016">
    <property type="entry name" value="ParE_toxin"/>
    <property type="match status" value="1"/>
</dbReference>
<keyword evidence="1" id="KW-1277">Toxin-antitoxin system</keyword>
<dbReference type="InterPro" id="IPR007712">
    <property type="entry name" value="RelE/ParE_toxin"/>
</dbReference>
<dbReference type="Proteomes" id="UP000229307">
    <property type="component" value="Unassembled WGS sequence"/>
</dbReference>
<evidence type="ECO:0008006" key="4">
    <source>
        <dbReference type="Google" id="ProtNLM"/>
    </source>
</evidence>
<name>A0A2M7S894_9BACT</name>
<dbReference type="InterPro" id="IPR035093">
    <property type="entry name" value="RelE/ParE_toxin_dom_sf"/>
</dbReference>
<sequence length="86" mass="10080">MKLLFTKPFIKDYKSLPGHIREQVDKQVSFLLLDFRHPSLRAKKMEGAKGDIREASVTMNYRFTFQIEGDTIIMRRIGSHDILRTP</sequence>
<evidence type="ECO:0000313" key="2">
    <source>
        <dbReference type="EMBL" id="PIZ15746.1"/>
    </source>
</evidence>
<comment type="caution">
    <text evidence="2">The sequence shown here is derived from an EMBL/GenBank/DDBJ whole genome shotgun (WGS) entry which is preliminary data.</text>
</comment>
<dbReference type="Gene3D" id="3.30.2310.20">
    <property type="entry name" value="RelE-like"/>
    <property type="match status" value="1"/>
</dbReference>
<dbReference type="SUPFAM" id="SSF143011">
    <property type="entry name" value="RelE-like"/>
    <property type="match status" value="1"/>
</dbReference>
<evidence type="ECO:0000256" key="1">
    <source>
        <dbReference type="ARBA" id="ARBA00022649"/>
    </source>
</evidence>
<protein>
    <recommendedName>
        <fullName evidence="4">Cytotoxin</fullName>
    </recommendedName>
</protein>
<organism evidence="2 3">
    <name type="scientific">Candidatus Desantisbacteria bacterium CG_4_10_14_0_8_um_filter_48_22</name>
    <dbReference type="NCBI Taxonomy" id="1974543"/>
    <lineage>
        <taxon>Bacteria</taxon>
        <taxon>Candidatus Desantisiibacteriota</taxon>
    </lineage>
</organism>
<gene>
    <name evidence="2" type="ORF">COY52_08930</name>
</gene>
<dbReference type="AlphaFoldDB" id="A0A2M7S894"/>
<dbReference type="EMBL" id="PFMR01000236">
    <property type="protein sequence ID" value="PIZ15746.1"/>
    <property type="molecule type" value="Genomic_DNA"/>
</dbReference>
<evidence type="ECO:0000313" key="3">
    <source>
        <dbReference type="Proteomes" id="UP000229307"/>
    </source>
</evidence>
<reference evidence="3" key="1">
    <citation type="submission" date="2017-09" db="EMBL/GenBank/DDBJ databases">
        <title>Depth-based differentiation of microbial function through sediment-hosted aquifers and enrichment of novel symbionts in the deep terrestrial subsurface.</title>
        <authorList>
            <person name="Probst A.J."/>
            <person name="Ladd B."/>
            <person name="Jarett J.K."/>
            <person name="Geller-Mcgrath D.E."/>
            <person name="Sieber C.M.K."/>
            <person name="Emerson J.B."/>
            <person name="Anantharaman K."/>
            <person name="Thomas B.C."/>
            <person name="Malmstrom R."/>
            <person name="Stieglmeier M."/>
            <person name="Klingl A."/>
            <person name="Woyke T."/>
            <person name="Ryan C.M."/>
            <person name="Banfield J.F."/>
        </authorList>
    </citation>
    <scope>NUCLEOTIDE SEQUENCE [LARGE SCALE GENOMIC DNA]</scope>
</reference>
<accession>A0A2M7S894</accession>
<proteinExistence type="predicted"/>